<dbReference type="AlphaFoldDB" id="A0A1I5QIM9"/>
<dbReference type="Gene3D" id="1.10.260.40">
    <property type="entry name" value="lambda repressor-like DNA-binding domains"/>
    <property type="match status" value="1"/>
</dbReference>
<dbReference type="RefSeq" id="WP_092014257.1">
    <property type="nucleotide sequence ID" value="NZ_FOXH01000003.1"/>
</dbReference>
<dbReference type="GO" id="GO:0003677">
    <property type="term" value="F:DNA binding"/>
    <property type="evidence" value="ECO:0007669"/>
    <property type="project" value="UniProtKB-KW"/>
</dbReference>
<dbReference type="STRING" id="1079859.SAMN04515674_103214"/>
<protein>
    <submittedName>
        <fullName evidence="3">DNA-binding transcriptional regulator, XRE-family HTH domain</fullName>
    </submittedName>
</protein>
<dbReference type="OrthoDB" id="965653at2"/>
<dbReference type="PANTHER" id="PTHR46558:SF11">
    <property type="entry name" value="HTH-TYPE TRANSCRIPTIONAL REGULATOR XRE"/>
    <property type="match status" value="1"/>
</dbReference>
<dbReference type="Proteomes" id="UP000199306">
    <property type="component" value="Unassembled WGS sequence"/>
</dbReference>
<dbReference type="PROSITE" id="PS50943">
    <property type="entry name" value="HTH_CROC1"/>
    <property type="match status" value="1"/>
</dbReference>
<dbReference type="SMART" id="SM00530">
    <property type="entry name" value="HTH_XRE"/>
    <property type="match status" value="1"/>
</dbReference>
<reference evidence="3 4" key="1">
    <citation type="submission" date="2016-10" db="EMBL/GenBank/DDBJ databases">
        <authorList>
            <person name="de Groot N.N."/>
        </authorList>
    </citation>
    <scope>NUCLEOTIDE SEQUENCE [LARGE SCALE GENOMIC DNA]</scope>
    <source>
        <strain evidence="4">E92,LMG 26720,CCM 7988</strain>
    </source>
</reference>
<dbReference type="InterPro" id="IPR010982">
    <property type="entry name" value="Lambda_DNA-bd_dom_sf"/>
</dbReference>
<keyword evidence="1 3" id="KW-0238">DNA-binding</keyword>
<dbReference type="PANTHER" id="PTHR46558">
    <property type="entry name" value="TRACRIPTIONAL REGULATORY PROTEIN-RELATED-RELATED"/>
    <property type="match status" value="1"/>
</dbReference>
<evidence type="ECO:0000313" key="3">
    <source>
        <dbReference type="EMBL" id="SFP45967.1"/>
    </source>
</evidence>
<organism evidence="3 4">
    <name type="scientific">Pseudarcicella hirudinis</name>
    <dbReference type="NCBI Taxonomy" id="1079859"/>
    <lineage>
        <taxon>Bacteria</taxon>
        <taxon>Pseudomonadati</taxon>
        <taxon>Bacteroidota</taxon>
        <taxon>Cytophagia</taxon>
        <taxon>Cytophagales</taxon>
        <taxon>Flectobacillaceae</taxon>
        <taxon>Pseudarcicella</taxon>
    </lineage>
</organism>
<dbReference type="CDD" id="cd00093">
    <property type="entry name" value="HTH_XRE"/>
    <property type="match status" value="1"/>
</dbReference>
<evidence type="ECO:0000313" key="4">
    <source>
        <dbReference type="Proteomes" id="UP000199306"/>
    </source>
</evidence>
<dbReference type="SUPFAM" id="SSF47413">
    <property type="entry name" value="lambda repressor-like DNA-binding domains"/>
    <property type="match status" value="1"/>
</dbReference>
<accession>A0A1I5QIM9</accession>
<dbReference type="EMBL" id="FOXH01000003">
    <property type="protein sequence ID" value="SFP45967.1"/>
    <property type="molecule type" value="Genomic_DNA"/>
</dbReference>
<gene>
    <name evidence="3" type="ORF">SAMN04515674_103214</name>
</gene>
<keyword evidence="4" id="KW-1185">Reference proteome</keyword>
<proteinExistence type="predicted"/>
<dbReference type="Pfam" id="PF01381">
    <property type="entry name" value="HTH_3"/>
    <property type="match status" value="1"/>
</dbReference>
<sequence length="70" mass="7738">MLSTTSLSEALIKARISKRLSQTEVAEFVGVSQSSYNNWESGRHCPSLRHFSKLCEILGLSSPDLLRISA</sequence>
<name>A0A1I5QIM9_9BACT</name>
<dbReference type="InterPro" id="IPR001387">
    <property type="entry name" value="Cro/C1-type_HTH"/>
</dbReference>
<evidence type="ECO:0000259" key="2">
    <source>
        <dbReference type="PROSITE" id="PS50943"/>
    </source>
</evidence>
<feature type="domain" description="HTH cro/C1-type" evidence="2">
    <location>
        <begin position="11"/>
        <end position="65"/>
    </location>
</feature>
<evidence type="ECO:0000256" key="1">
    <source>
        <dbReference type="ARBA" id="ARBA00023125"/>
    </source>
</evidence>